<reference evidence="4 5" key="1">
    <citation type="submission" date="2016-10" db="EMBL/GenBank/DDBJ databases">
        <authorList>
            <person name="de Groot N.N."/>
        </authorList>
    </citation>
    <scope>NUCLEOTIDE SEQUENCE [LARGE SCALE GENOMIC DNA]</scope>
    <source>
        <strain evidence="4 5">DSM 26880</strain>
    </source>
</reference>
<dbReference type="EMBL" id="FNPF01000003">
    <property type="protein sequence ID" value="SDY12787.1"/>
    <property type="molecule type" value="Genomic_DNA"/>
</dbReference>
<dbReference type="OrthoDB" id="9810080at2"/>
<feature type="domain" description="GST C-terminal" evidence="3">
    <location>
        <begin position="85"/>
        <end position="213"/>
    </location>
</feature>
<dbReference type="InterPro" id="IPR004046">
    <property type="entry name" value="GST_C"/>
</dbReference>
<dbReference type="Gene3D" id="3.40.30.10">
    <property type="entry name" value="Glutaredoxin"/>
    <property type="match status" value="1"/>
</dbReference>
<dbReference type="RefSeq" id="WP_089880678.1">
    <property type="nucleotide sequence ID" value="NZ_FNPF01000003.1"/>
</dbReference>
<dbReference type="SFLD" id="SFLDS00019">
    <property type="entry name" value="Glutathione_Transferase_(cytos"/>
    <property type="match status" value="1"/>
</dbReference>
<dbReference type="InterPro" id="IPR004045">
    <property type="entry name" value="Glutathione_S-Trfase_N"/>
</dbReference>
<dbReference type="Pfam" id="PF02798">
    <property type="entry name" value="GST_N"/>
    <property type="match status" value="1"/>
</dbReference>
<keyword evidence="4" id="KW-0808">Transferase</keyword>
<dbReference type="InterPro" id="IPR010987">
    <property type="entry name" value="Glutathione-S-Trfase_C-like"/>
</dbReference>
<dbReference type="SFLD" id="SFLDG00358">
    <property type="entry name" value="Main_(cytGST)"/>
    <property type="match status" value="1"/>
</dbReference>
<evidence type="ECO:0000313" key="5">
    <source>
        <dbReference type="Proteomes" id="UP000199286"/>
    </source>
</evidence>
<evidence type="ECO:0000259" key="3">
    <source>
        <dbReference type="PROSITE" id="PS50405"/>
    </source>
</evidence>
<dbReference type="SFLD" id="SFLDG01150">
    <property type="entry name" value="Main.1:_Beta-like"/>
    <property type="match status" value="1"/>
</dbReference>
<keyword evidence="5" id="KW-1185">Reference proteome</keyword>
<dbReference type="GO" id="GO:0016740">
    <property type="term" value="F:transferase activity"/>
    <property type="evidence" value="ECO:0007669"/>
    <property type="project" value="UniProtKB-KW"/>
</dbReference>
<dbReference type="STRING" id="321339.SAMN05444340_103344"/>
<comment type="similarity">
    <text evidence="1">Belongs to the GST superfamily.</text>
</comment>
<dbReference type="InterPro" id="IPR040079">
    <property type="entry name" value="Glutathione_S-Trfase"/>
</dbReference>
<sequence>MTMQLHCFGESGHSYKAALALELAGLDWEPVFVDFFNGATRSADYRTQINAMGEAPVLVDGDVRLSQSGVIQTYLSDTYGHFGGTPDQKYEILRWIIWDNQKLSGMAGPCRFLMNFLPEDKRPAEVVGFMQGRLKATYAVLDAHLAGRDWIVGDAPTNADLTCCGYLFYPEPFGFDRADWPNVDRWLDRIAALPGWKAPYDLMPGSPADRAAG</sequence>
<organism evidence="4 5">
    <name type="scientific">Citreimonas salinaria</name>
    <dbReference type="NCBI Taxonomy" id="321339"/>
    <lineage>
        <taxon>Bacteria</taxon>
        <taxon>Pseudomonadati</taxon>
        <taxon>Pseudomonadota</taxon>
        <taxon>Alphaproteobacteria</taxon>
        <taxon>Rhodobacterales</taxon>
        <taxon>Roseobacteraceae</taxon>
        <taxon>Citreimonas</taxon>
    </lineage>
</organism>
<protein>
    <submittedName>
        <fullName evidence="4">Glutathione S-transferase</fullName>
    </submittedName>
</protein>
<proteinExistence type="inferred from homology"/>
<feature type="domain" description="GST N-terminal" evidence="2">
    <location>
        <begin position="1"/>
        <end position="83"/>
    </location>
</feature>
<dbReference type="Pfam" id="PF00043">
    <property type="entry name" value="GST_C"/>
    <property type="match status" value="1"/>
</dbReference>
<dbReference type="PROSITE" id="PS50405">
    <property type="entry name" value="GST_CTER"/>
    <property type="match status" value="1"/>
</dbReference>
<dbReference type="SUPFAM" id="SSF52833">
    <property type="entry name" value="Thioredoxin-like"/>
    <property type="match status" value="1"/>
</dbReference>
<dbReference type="SUPFAM" id="SSF47616">
    <property type="entry name" value="GST C-terminal domain-like"/>
    <property type="match status" value="1"/>
</dbReference>
<evidence type="ECO:0000259" key="2">
    <source>
        <dbReference type="PROSITE" id="PS50404"/>
    </source>
</evidence>
<dbReference type="PANTHER" id="PTHR44051">
    <property type="entry name" value="GLUTATHIONE S-TRANSFERASE-RELATED"/>
    <property type="match status" value="1"/>
</dbReference>
<dbReference type="AlphaFoldDB" id="A0A1H3HBJ8"/>
<evidence type="ECO:0000256" key="1">
    <source>
        <dbReference type="RuleBase" id="RU003494"/>
    </source>
</evidence>
<gene>
    <name evidence="4" type="ORF">SAMN05444340_103344</name>
</gene>
<name>A0A1H3HBJ8_9RHOB</name>
<dbReference type="PANTHER" id="PTHR44051:SF2">
    <property type="entry name" value="HYPOTHETICAL GLUTATHIONE S-TRANSFERASE LIKE PROTEIN"/>
    <property type="match status" value="1"/>
</dbReference>
<dbReference type="InterPro" id="IPR036249">
    <property type="entry name" value="Thioredoxin-like_sf"/>
</dbReference>
<dbReference type="PROSITE" id="PS50404">
    <property type="entry name" value="GST_NTER"/>
    <property type="match status" value="1"/>
</dbReference>
<dbReference type="Gene3D" id="1.20.1050.10">
    <property type="match status" value="1"/>
</dbReference>
<evidence type="ECO:0000313" key="4">
    <source>
        <dbReference type="EMBL" id="SDY12787.1"/>
    </source>
</evidence>
<dbReference type="InterPro" id="IPR036282">
    <property type="entry name" value="Glutathione-S-Trfase_C_sf"/>
</dbReference>
<dbReference type="Proteomes" id="UP000199286">
    <property type="component" value="Unassembled WGS sequence"/>
</dbReference>
<accession>A0A1H3HBJ8</accession>